<comment type="similarity">
    <text evidence="1">Belongs to the glycosyl hydrolase 1 family.</text>
</comment>
<name>A0ABD1GAF6_SALDI</name>
<dbReference type="EMBL" id="JBEAFC010000009">
    <property type="protein sequence ID" value="KAL1539996.1"/>
    <property type="molecule type" value="Genomic_DNA"/>
</dbReference>
<sequence length="113" mass="12602">MKPQPLTTSHRKVCSESVIVIASSQSINESNPNSKLPLHQYGFSDGDFENRDKILDSWSILNHEFSGYDNSLQFNRNSLPPDFIFGTASSAYQYEGAAFEGGKGSIRFCDMEV</sequence>
<gene>
    <name evidence="3" type="ORF">AAHA92_24414</name>
</gene>
<dbReference type="Gene3D" id="3.20.20.80">
    <property type="entry name" value="Glycosidases"/>
    <property type="match status" value="1"/>
</dbReference>
<keyword evidence="2" id="KW-0378">Hydrolase</keyword>
<dbReference type="GO" id="GO:0016787">
    <property type="term" value="F:hydrolase activity"/>
    <property type="evidence" value="ECO:0007669"/>
    <property type="project" value="UniProtKB-KW"/>
</dbReference>
<dbReference type="AlphaFoldDB" id="A0ABD1GAF6"/>
<comment type="caution">
    <text evidence="3">The sequence shown here is derived from an EMBL/GenBank/DDBJ whole genome shotgun (WGS) entry which is preliminary data.</text>
</comment>
<keyword evidence="4" id="KW-1185">Reference proteome</keyword>
<reference evidence="3 4" key="1">
    <citation type="submission" date="2024-06" db="EMBL/GenBank/DDBJ databases">
        <title>A chromosome level genome sequence of Diviner's sage (Salvia divinorum).</title>
        <authorList>
            <person name="Ford S.A."/>
            <person name="Ro D.-K."/>
            <person name="Ness R.W."/>
            <person name="Phillips M.A."/>
        </authorList>
    </citation>
    <scope>NUCLEOTIDE SEQUENCE [LARGE SCALE GENOMIC DNA]</scope>
    <source>
        <strain evidence="3">SAF-2024a</strain>
        <tissue evidence="3">Leaf</tissue>
    </source>
</reference>
<dbReference type="InterPro" id="IPR001360">
    <property type="entry name" value="Glyco_hydro_1"/>
</dbReference>
<proteinExistence type="inferred from homology"/>
<evidence type="ECO:0000256" key="1">
    <source>
        <dbReference type="ARBA" id="ARBA00010838"/>
    </source>
</evidence>
<evidence type="ECO:0000256" key="2">
    <source>
        <dbReference type="ARBA" id="ARBA00022801"/>
    </source>
</evidence>
<protein>
    <submittedName>
        <fullName evidence="3">Beta-glucosidase 13-like</fullName>
    </submittedName>
</protein>
<dbReference type="SUPFAM" id="SSF51445">
    <property type="entry name" value="(Trans)glycosidases"/>
    <property type="match status" value="1"/>
</dbReference>
<organism evidence="3 4">
    <name type="scientific">Salvia divinorum</name>
    <name type="common">Maria pastora</name>
    <name type="synonym">Diviner's sage</name>
    <dbReference type="NCBI Taxonomy" id="28513"/>
    <lineage>
        <taxon>Eukaryota</taxon>
        <taxon>Viridiplantae</taxon>
        <taxon>Streptophyta</taxon>
        <taxon>Embryophyta</taxon>
        <taxon>Tracheophyta</taxon>
        <taxon>Spermatophyta</taxon>
        <taxon>Magnoliopsida</taxon>
        <taxon>eudicotyledons</taxon>
        <taxon>Gunneridae</taxon>
        <taxon>Pentapetalae</taxon>
        <taxon>asterids</taxon>
        <taxon>lamiids</taxon>
        <taxon>Lamiales</taxon>
        <taxon>Lamiaceae</taxon>
        <taxon>Nepetoideae</taxon>
        <taxon>Mentheae</taxon>
        <taxon>Salviinae</taxon>
        <taxon>Salvia</taxon>
        <taxon>Salvia subgen. Calosphace</taxon>
    </lineage>
</organism>
<evidence type="ECO:0000313" key="4">
    <source>
        <dbReference type="Proteomes" id="UP001567538"/>
    </source>
</evidence>
<dbReference type="InterPro" id="IPR017853">
    <property type="entry name" value="GH"/>
</dbReference>
<evidence type="ECO:0000313" key="3">
    <source>
        <dbReference type="EMBL" id="KAL1539996.1"/>
    </source>
</evidence>
<dbReference type="Pfam" id="PF00232">
    <property type="entry name" value="Glyco_hydro_1"/>
    <property type="match status" value="1"/>
</dbReference>
<accession>A0ABD1GAF6</accession>
<dbReference type="InterPro" id="IPR033132">
    <property type="entry name" value="GH_1_N_CS"/>
</dbReference>
<dbReference type="PROSITE" id="PS00653">
    <property type="entry name" value="GLYCOSYL_HYDROL_F1_2"/>
    <property type="match status" value="1"/>
</dbReference>
<dbReference type="Proteomes" id="UP001567538">
    <property type="component" value="Unassembled WGS sequence"/>
</dbReference>